<dbReference type="Pfam" id="PF00487">
    <property type="entry name" value="FA_desaturase"/>
    <property type="match status" value="1"/>
</dbReference>
<evidence type="ECO:0000256" key="1">
    <source>
        <dbReference type="SAM" id="Phobius"/>
    </source>
</evidence>
<evidence type="ECO:0000259" key="2">
    <source>
        <dbReference type="Pfam" id="PF00487"/>
    </source>
</evidence>
<feature type="transmembrane region" description="Helical" evidence="1">
    <location>
        <begin position="233"/>
        <end position="254"/>
    </location>
</feature>
<feature type="transmembrane region" description="Helical" evidence="1">
    <location>
        <begin position="43"/>
        <end position="62"/>
    </location>
</feature>
<organism evidence="4 5">
    <name type="scientific">Cronobacter muytjensii</name>
    <dbReference type="NCBI Taxonomy" id="413501"/>
    <lineage>
        <taxon>Bacteria</taxon>
        <taxon>Pseudomonadati</taxon>
        <taxon>Pseudomonadota</taxon>
        <taxon>Gammaproteobacteria</taxon>
        <taxon>Enterobacterales</taxon>
        <taxon>Enterobacteriaceae</taxon>
        <taxon>Cronobacter</taxon>
    </lineage>
</organism>
<name>A0A2T7AQS7_9ENTR</name>
<feature type="domain" description="Fatty acid desaturase" evidence="2">
    <location>
        <begin position="71"/>
        <end position="340"/>
    </location>
</feature>
<dbReference type="Proteomes" id="UP000469927">
    <property type="component" value="Unassembled WGS sequence"/>
</dbReference>
<dbReference type="InterPro" id="IPR005804">
    <property type="entry name" value="FA_desaturase_dom"/>
</dbReference>
<dbReference type="EMBL" id="WAGD01000028">
    <property type="protein sequence ID" value="KAB0880232.1"/>
    <property type="molecule type" value="Genomic_DNA"/>
</dbReference>
<reference evidence="4 5" key="1">
    <citation type="submission" date="2016-12" db="EMBL/GenBank/DDBJ databases">
        <title>Analysis of the Molecular Diversity Among Cronobacter Species Isolated from Filth Flies Using a Pan Genomic DNA Microarray.</title>
        <authorList>
            <person name="Pava-Ripoll M."/>
            <person name="Tall B."/>
            <person name="Farber J."/>
            <person name="Fanning S."/>
            <person name="Lehner A."/>
            <person name="Stephan R."/>
            <person name="Pagotto F."/>
            <person name="Iverson C."/>
            <person name="Ziobro G."/>
            <person name="Miller A."/>
            <person name="Pearson R."/>
            <person name="Yan Q."/>
            <person name="Kim M."/>
            <person name="Jeong S."/>
            <person name="Park J."/>
            <person name="Jun S."/>
            <person name="Choi H."/>
            <person name="Chung T."/>
            <person name="Yoo Y."/>
            <person name="Park E."/>
            <person name="Hwang S."/>
            <person name="Lee B."/>
            <person name="Sathyamoorthy V."/>
            <person name="Carter L."/>
            <person name="Mammel M."/>
            <person name="Jackson S."/>
            <person name="Kothary M."/>
            <person name="Patel I."/>
            <person name="Grim C."/>
            <person name="Gopinath G."/>
            <person name="Gangiredla J."/>
            <person name="Chase H."/>
        </authorList>
    </citation>
    <scope>NUCLEOTIDE SEQUENCE [LARGE SCALE GENOMIC DNA]</scope>
    <source>
        <strain evidence="4 5">MOD1-Md1s</strain>
    </source>
</reference>
<feature type="transmembrane region" description="Helical" evidence="1">
    <location>
        <begin position="166"/>
        <end position="186"/>
    </location>
</feature>
<feature type="transmembrane region" description="Helical" evidence="1">
    <location>
        <begin position="206"/>
        <end position="226"/>
    </location>
</feature>
<dbReference type="PANTHER" id="PTHR19353">
    <property type="entry name" value="FATTY ACID DESATURASE 2"/>
    <property type="match status" value="1"/>
</dbReference>
<dbReference type="GO" id="GO:0016020">
    <property type="term" value="C:membrane"/>
    <property type="evidence" value="ECO:0007669"/>
    <property type="project" value="TreeGrafter"/>
</dbReference>
<keyword evidence="6" id="KW-1185">Reference proteome</keyword>
<comment type="caution">
    <text evidence="4">The sequence shown here is derived from an EMBL/GenBank/DDBJ whole genome shotgun (WGS) entry which is preliminary data.</text>
</comment>
<accession>A0A2T7AQS7</accession>
<dbReference type="PANTHER" id="PTHR19353:SF19">
    <property type="entry name" value="DELTA(5) FATTY ACID DESATURASE C-RELATED"/>
    <property type="match status" value="1"/>
</dbReference>
<evidence type="ECO:0000313" key="5">
    <source>
        <dbReference type="Proteomes" id="UP000244378"/>
    </source>
</evidence>
<keyword evidence="1" id="KW-0472">Membrane</keyword>
<dbReference type="GO" id="GO:0008610">
    <property type="term" value="P:lipid biosynthetic process"/>
    <property type="evidence" value="ECO:0007669"/>
    <property type="project" value="UniProtKB-ARBA"/>
</dbReference>
<proteinExistence type="predicted"/>
<evidence type="ECO:0000313" key="6">
    <source>
        <dbReference type="Proteomes" id="UP000469927"/>
    </source>
</evidence>
<dbReference type="OrthoDB" id="104711at2"/>
<evidence type="ECO:0000313" key="4">
    <source>
        <dbReference type="EMBL" id="PUX12327.1"/>
    </source>
</evidence>
<sequence length="363" mass="41864">MAKTLPPLRFSEAQESAFHQALQRQAYRYLKDRGDHRFANRRAIVKAALILLAAIVSYSLALRASQPLAFMAGYAAFAVLMMWLNIDVNHDASHHTFARRRVLNAVISRAVTLSTGIEPVYWRVRHVSFHHRYANIERYDLDTEENGIFRQTPFQRWRGWMRWQHLYWPLVAALSLSWVGVVFDWADRLGRTPLCAERLLPGAAGWGAFIFSKLGHLALMLGLPVLMGHHVWLVLGIYLLVQMCTSLMVVFLLLGTHWADAAFYEAPEGEQQVVAHGWYHHNFTTACDWRTPRRWQEMFTGGLNYHLTHHLFPGWHHRHYPALARIIGELAAEHGLPYRCISYGELRAAQRAFLRQMGRAHVA</sequence>
<protein>
    <submittedName>
        <fullName evidence="4">Acyl-CoA desaturase</fullName>
    </submittedName>
</protein>
<dbReference type="EMBL" id="MSAE01000029">
    <property type="protein sequence ID" value="PUX12327.1"/>
    <property type="molecule type" value="Genomic_DNA"/>
</dbReference>
<dbReference type="AlphaFoldDB" id="A0A2T7AQS7"/>
<dbReference type="GO" id="GO:0016717">
    <property type="term" value="F:oxidoreductase activity, acting on paired donors, with oxidation of a pair of donors resulting in the reduction of molecular oxygen to two molecules of water"/>
    <property type="evidence" value="ECO:0007669"/>
    <property type="project" value="TreeGrafter"/>
</dbReference>
<dbReference type="RefSeq" id="WP_075193563.1">
    <property type="nucleotide sequence ID" value="NZ_JADKNN010000051.1"/>
</dbReference>
<gene>
    <name evidence="4" type="ORF">AUN14_14750</name>
    <name evidence="3" type="ORF">FZI19_10125</name>
</gene>
<evidence type="ECO:0000313" key="3">
    <source>
        <dbReference type="EMBL" id="KAB0880232.1"/>
    </source>
</evidence>
<dbReference type="InterPro" id="IPR012171">
    <property type="entry name" value="Fatty_acid_desaturase"/>
</dbReference>
<keyword evidence="1" id="KW-0812">Transmembrane</keyword>
<dbReference type="Proteomes" id="UP000244378">
    <property type="component" value="Unassembled WGS sequence"/>
</dbReference>
<dbReference type="CDD" id="cd03506">
    <property type="entry name" value="Delta6-FADS-like"/>
    <property type="match status" value="1"/>
</dbReference>
<keyword evidence="1" id="KW-1133">Transmembrane helix</keyword>
<reference evidence="3 6" key="2">
    <citation type="submission" date="2019-08" db="EMBL/GenBank/DDBJ databases">
        <title>Prevalence, distribution, and phylogeny of type two toxin-antitoxin genes possessed by Cronobacter species where C. sakazakii homologs follow sequence type lineages.</title>
        <authorList>
            <person name="Finkelstein S."/>
            <person name="Negrete F."/>
            <person name="Jang H."/>
            <person name="Gopinath G.R."/>
            <person name="Tall B.D."/>
        </authorList>
    </citation>
    <scope>NUCLEOTIDE SEQUENCE [LARGE SCALE GENOMIC DNA]</scope>
    <source>
        <strain evidence="3 6">MOD1_GK1257</strain>
    </source>
</reference>
<feature type="transmembrane region" description="Helical" evidence="1">
    <location>
        <begin position="68"/>
        <end position="86"/>
    </location>
</feature>